<reference evidence="1" key="1">
    <citation type="submission" date="2021-12" db="EMBL/GenBank/DDBJ databases">
        <authorList>
            <person name="Zaccaron A."/>
            <person name="Stergiopoulos I."/>
        </authorList>
    </citation>
    <scope>NUCLEOTIDE SEQUENCE</scope>
    <source>
        <strain evidence="1">Race5_Kim</strain>
    </source>
</reference>
<dbReference type="AlphaFoldDB" id="A0A9Q8PHF5"/>
<sequence>MLAPEDATFVGSNLYHQRYQTWVLNCASNAPLNDVESPGAAEDSAARLSGVMGVEVRMTVDRRFVGEDAEEAVLERFGANLRQVCGKKVNKTIGELMLSVGSL</sequence>
<dbReference type="GeneID" id="71992062"/>
<dbReference type="KEGG" id="ffu:CLAFUR5_12184"/>
<dbReference type="Proteomes" id="UP000756132">
    <property type="component" value="Chromosome 10"/>
</dbReference>
<name>A0A9Q8PHF5_PASFU</name>
<accession>A0A9Q8PHF5</accession>
<evidence type="ECO:0000313" key="2">
    <source>
        <dbReference type="Proteomes" id="UP000756132"/>
    </source>
</evidence>
<dbReference type="RefSeq" id="XP_047766841.1">
    <property type="nucleotide sequence ID" value="XM_047911332.1"/>
</dbReference>
<reference evidence="1" key="2">
    <citation type="journal article" date="2022" name="Microb. Genom.">
        <title>A chromosome-scale genome assembly of the tomato pathogen Cladosporium fulvum reveals a compartmentalized genome architecture and the presence of a dispensable chromosome.</title>
        <authorList>
            <person name="Zaccaron A.Z."/>
            <person name="Chen L.H."/>
            <person name="Samaras A."/>
            <person name="Stergiopoulos I."/>
        </authorList>
    </citation>
    <scope>NUCLEOTIDE SEQUENCE</scope>
    <source>
        <strain evidence="1">Race5_Kim</strain>
    </source>
</reference>
<gene>
    <name evidence="1" type="ORF">CLAFUR5_12184</name>
</gene>
<proteinExistence type="predicted"/>
<protein>
    <submittedName>
        <fullName evidence="1">Uncharacterized protein</fullName>
    </submittedName>
</protein>
<organism evidence="1 2">
    <name type="scientific">Passalora fulva</name>
    <name type="common">Tomato leaf mold</name>
    <name type="synonym">Cladosporium fulvum</name>
    <dbReference type="NCBI Taxonomy" id="5499"/>
    <lineage>
        <taxon>Eukaryota</taxon>
        <taxon>Fungi</taxon>
        <taxon>Dikarya</taxon>
        <taxon>Ascomycota</taxon>
        <taxon>Pezizomycotina</taxon>
        <taxon>Dothideomycetes</taxon>
        <taxon>Dothideomycetidae</taxon>
        <taxon>Mycosphaerellales</taxon>
        <taxon>Mycosphaerellaceae</taxon>
        <taxon>Fulvia</taxon>
    </lineage>
</organism>
<keyword evidence="2" id="KW-1185">Reference proteome</keyword>
<dbReference type="EMBL" id="CP090172">
    <property type="protein sequence ID" value="UJO22475.1"/>
    <property type="molecule type" value="Genomic_DNA"/>
</dbReference>
<evidence type="ECO:0000313" key="1">
    <source>
        <dbReference type="EMBL" id="UJO22475.1"/>
    </source>
</evidence>